<reference evidence="4 5" key="1">
    <citation type="submission" date="2019-02" db="EMBL/GenBank/DDBJ databases">
        <title>Genomic Encyclopedia of Type Strains, Phase IV (KMG-IV): sequencing the most valuable type-strain genomes for metagenomic binning, comparative biology and taxonomic classification.</title>
        <authorList>
            <person name="Goeker M."/>
        </authorList>
    </citation>
    <scope>NUCLEOTIDE SEQUENCE [LARGE SCALE GENOMIC DNA]</scope>
    <source>
        <strain evidence="4 5">DSM 18116</strain>
    </source>
</reference>
<keyword evidence="2" id="KW-1133">Transmembrane helix</keyword>
<dbReference type="Pfam" id="PF13181">
    <property type="entry name" value="TPR_8"/>
    <property type="match status" value="1"/>
</dbReference>
<proteinExistence type="predicted"/>
<feature type="repeat" description="TPR" evidence="1">
    <location>
        <begin position="147"/>
        <end position="180"/>
    </location>
</feature>
<name>A0A4Q7N4R9_9BACT</name>
<dbReference type="RefSeq" id="WP_130540345.1">
    <property type="nucleotide sequence ID" value="NZ_CP042431.1"/>
</dbReference>
<dbReference type="InterPro" id="IPR011990">
    <property type="entry name" value="TPR-like_helical_dom_sf"/>
</dbReference>
<dbReference type="Pfam" id="PF13174">
    <property type="entry name" value="TPR_6"/>
    <property type="match status" value="1"/>
</dbReference>
<organism evidence="4 5">
    <name type="scientific">Pseudobacter ginsenosidimutans</name>
    <dbReference type="NCBI Taxonomy" id="661488"/>
    <lineage>
        <taxon>Bacteria</taxon>
        <taxon>Pseudomonadati</taxon>
        <taxon>Bacteroidota</taxon>
        <taxon>Chitinophagia</taxon>
        <taxon>Chitinophagales</taxon>
        <taxon>Chitinophagaceae</taxon>
        <taxon>Pseudobacter</taxon>
    </lineage>
</organism>
<evidence type="ECO:0000256" key="1">
    <source>
        <dbReference type="PROSITE-ProRule" id="PRU00339"/>
    </source>
</evidence>
<keyword evidence="5" id="KW-1185">Reference proteome</keyword>
<sequence length="235" mass="25638">MATEVKQTEQATAPVQKSAEDRFANTFEGFWQKNGKKVSIGILVVVLVVAGYFAYINFVKAPENVKAGNAMWKAESSFRNDSFALALNGDGSAANPGFLKVISKYSGTKSANLAKFYAGACYLQTGDFNNAVKYLNDYSSTSEVLNVRVYGLLGDAYSELGKKDQAVENYKKAGKAFADDTFNSSEYLYRAAVLLADQNKTADAIALLKEIKKNFPMTPRGVEADKFMAKLGETK</sequence>
<keyword evidence="2" id="KW-0472">Membrane</keyword>
<dbReference type="SMART" id="SM00028">
    <property type="entry name" value="TPR"/>
    <property type="match status" value="2"/>
</dbReference>
<dbReference type="InterPro" id="IPR018704">
    <property type="entry name" value="SecYEG/CpoB_TPR"/>
</dbReference>
<dbReference type="SUPFAM" id="SSF48452">
    <property type="entry name" value="TPR-like"/>
    <property type="match status" value="1"/>
</dbReference>
<evidence type="ECO:0000313" key="4">
    <source>
        <dbReference type="EMBL" id="RZS76022.1"/>
    </source>
</evidence>
<keyword evidence="1" id="KW-0802">TPR repeat</keyword>
<dbReference type="Proteomes" id="UP000293874">
    <property type="component" value="Unassembled WGS sequence"/>
</dbReference>
<dbReference type="InterPro" id="IPR019734">
    <property type="entry name" value="TPR_rpt"/>
</dbReference>
<dbReference type="PROSITE" id="PS50005">
    <property type="entry name" value="TPR"/>
    <property type="match status" value="1"/>
</dbReference>
<gene>
    <name evidence="4" type="ORF">EV199_1898</name>
</gene>
<dbReference type="EMBL" id="SGXA01000001">
    <property type="protein sequence ID" value="RZS76022.1"/>
    <property type="molecule type" value="Genomic_DNA"/>
</dbReference>
<dbReference type="AlphaFoldDB" id="A0A4Q7N4R9"/>
<evidence type="ECO:0000259" key="3">
    <source>
        <dbReference type="Pfam" id="PF09976"/>
    </source>
</evidence>
<dbReference type="Pfam" id="PF09976">
    <property type="entry name" value="TPR_21"/>
    <property type="match status" value="1"/>
</dbReference>
<evidence type="ECO:0000313" key="5">
    <source>
        <dbReference type="Proteomes" id="UP000293874"/>
    </source>
</evidence>
<evidence type="ECO:0000256" key="2">
    <source>
        <dbReference type="SAM" id="Phobius"/>
    </source>
</evidence>
<protein>
    <submittedName>
        <fullName evidence="4">Tetratricopeptide repeat protein</fullName>
    </submittedName>
</protein>
<accession>A0A4Q7N4R9</accession>
<dbReference type="Gene3D" id="1.25.40.10">
    <property type="entry name" value="Tetratricopeptide repeat domain"/>
    <property type="match status" value="2"/>
</dbReference>
<feature type="domain" description="Ancillary SecYEG translocon subunit/Cell division coordinator CpoB TPR" evidence="3">
    <location>
        <begin position="30"/>
        <end position="140"/>
    </location>
</feature>
<dbReference type="OrthoDB" id="9808622at2"/>
<comment type="caution">
    <text evidence="4">The sequence shown here is derived from an EMBL/GenBank/DDBJ whole genome shotgun (WGS) entry which is preliminary data.</text>
</comment>
<keyword evidence="2" id="KW-0812">Transmembrane</keyword>
<feature type="transmembrane region" description="Helical" evidence="2">
    <location>
        <begin position="38"/>
        <end position="58"/>
    </location>
</feature>